<evidence type="ECO:0000256" key="9">
    <source>
        <dbReference type="ARBA" id="ARBA00081809"/>
    </source>
</evidence>
<evidence type="ECO:0000256" key="10">
    <source>
        <dbReference type="SAM" id="Coils"/>
    </source>
</evidence>
<dbReference type="Proteomes" id="UP000054107">
    <property type="component" value="Unassembled WGS sequence"/>
</dbReference>
<dbReference type="Pfam" id="PF00679">
    <property type="entry name" value="EFG_C"/>
    <property type="match status" value="1"/>
</dbReference>
<dbReference type="InterPro" id="IPR014721">
    <property type="entry name" value="Ribsml_uS5_D2-typ_fold_subgr"/>
</dbReference>
<dbReference type="GO" id="GO:0005634">
    <property type="term" value="C:nucleus"/>
    <property type="evidence" value="ECO:0007669"/>
    <property type="project" value="InterPro"/>
</dbReference>
<sequence length="1608" mass="182606">MSNEKKELIGPAEEKIRTLLSQSGDPLEAIRAIQKDYGLDLASIDDMYPLLDLCGFSRLEIHRACLDALNKATVYHIEQPTFQLENFYDLFEKTFKYIHIPLMQPIPMALLKKFERHIGEDIIEKLKSDVTVFENCPLNIKQRIWKQDESFFQQTMISLLNDYHHDETLQLLSLNLKPDNYQEIIEERRTHPIVVKVMDTISQDPEIYRMFIQMIRIVFEATPYPSLCSLRVDVLMNFHDLDCEPILKSDKCHQLIWSLDSCVRNQNMDETIVEKIKECFDNVKNGSALYADFAMVLMDPMISNFLASTIVKWLRHNVEDNSQQEDLEDLTNYNGKLLNLAQHAPYAIAHNAKIPKLDKDLKESYWSAICSLMLEEGNDVTVPMGEKPATIILPLLRRSDIARKVFVHYLVDRTFEGDIRTLTRCLPFILETWPAPEFEEEGIIYRQTYLSFIKTMLDILIKRNLFECIADVKWRQAVVEGFLLKVVAWDCRIHEQMIRFLAEYFLDPKILVKLGPQVGILVEWADTTVINGLKDEKQNTKNIRNICILAHVDHGKTTLSDSLLATNGIISSKMAGKVRYLDSREDEQERGITMESSAISLYFKLVKSVCKEEAQPKTIESEYLINLIDSPGHVDFSSEVSTASRLCDGGLVLIDVVEGVCTQTVSVLRQAWIDKVRPVLVLNKMDRLIVELQMTPNEAYVHINKILEQVNAVTATFFTGDLMESEARRMTDEKKNAQEDEEEFDANTVYDWSVEDRDDSDIYFDPARGNVIFSSAVDGWAFRVQQFAALYAKKLGFKESILQKCLWGEYYFDPKAKRVILPKHLKGRNLKPMFVQFVLENIWAVYGSVVIEPDRERVEKIVGTLKIKVLPRDLRSRDPQILLSAIFSQWLPLSTCVLLAIIGQLPPPEDAQRVRLPKMLYPNIHRKDSDPLEPTNDVEKALYSCDTSSEAPAIAYVSKMFAVPVELLPENRRTQMSAEEMRERGRQQRELRAAQAALDKSGEGILLTAEQVDALSDESQAEEEQPTEELKGESLIGFARLYSGSIRIGQKLYVMGPKYDPKYPKKHISEITVQNLYLIMGRDLEPLQEVCAGNVFGIGGLEGHILKNGTLASTTENVRNMAGVKMETSPIVRVALEPEDPTQMDKLVQGLHLLNQADPCVEVMLQETGEHVILTAGELHLERCLRDLKERFAKIEIHASEPIVPFRESIVRAELPSSKEKEGAIVPRGQAEIKISSKFLTLKVQTVPLPARVTDFLTSHAASIKAVVEEKLAKKHRKEEDEEAGDAVLVASNQLISASELEQSLKQEFAKAKKEGGPSASIWDNIVDQIWAFGPRRIGSNLLINRIPGYVRKPFFQIDSKNSADVAVDHADEVLEVQDEDSSALSILDIDFHIHTAFQLSTLTGPLCAEPMTGVCFIVQGVEFHPEEIVSSSGEAVDVRSRLPVIQGHVIAAAREAYRQGFLDWSPRLLLAMYTCDIQANAEVLGRVYGVISKRKGKIISEDLKDGTSFWQINALFPVIESFGFSDEIRKRTSGAASPQLVFSGFEMLDEDPFWVPTTEEELEDLGEKADKENLARKYMDTVRKRKGMFVEKKLVEHAEKQRTLRKN</sequence>
<dbReference type="InterPro" id="IPR041095">
    <property type="entry name" value="EFG_II"/>
</dbReference>
<dbReference type="GO" id="GO:0005525">
    <property type="term" value="F:GTP binding"/>
    <property type="evidence" value="ECO:0007669"/>
    <property type="project" value="UniProtKB-KW"/>
</dbReference>
<dbReference type="Pfam" id="PF00009">
    <property type="entry name" value="GTP_EFTU"/>
    <property type="match status" value="1"/>
</dbReference>
<dbReference type="CDD" id="cd01681">
    <property type="entry name" value="aeEF2_snRNP_like_IV"/>
    <property type="match status" value="1"/>
</dbReference>
<dbReference type="GO" id="GO:0043022">
    <property type="term" value="F:ribosome binding"/>
    <property type="evidence" value="ECO:0007669"/>
    <property type="project" value="TreeGrafter"/>
</dbReference>
<dbReference type="SUPFAM" id="SSF50447">
    <property type="entry name" value="Translation proteins"/>
    <property type="match status" value="1"/>
</dbReference>
<dbReference type="Gene3D" id="3.30.230.10">
    <property type="match status" value="1"/>
</dbReference>
<gene>
    <name evidence="12" type="primary">PARPA_09899.1 scaffold 39137</name>
</gene>
<keyword evidence="3" id="KW-0690">Ribosome biogenesis</keyword>
<evidence type="ECO:0000256" key="2">
    <source>
        <dbReference type="ARBA" id="ARBA00022490"/>
    </source>
</evidence>
<evidence type="ECO:0000313" key="12">
    <source>
        <dbReference type="EMBL" id="CEP15660.1"/>
    </source>
</evidence>
<comment type="subcellular location">
    <subcellularLocation>
        <location evidence="1">Cytoplasm</location>
    </subcellularLocation>
</comment>
<dbReference type="Gene3D" id="3.90.1430.10">
    <property type="entry name" value="Yeast translation eEF2 (G' domain)"/>
    <property type="match status" value="1"/>
</dbReference>
<dbReference type="NCBIfam" id="TIGR00231">
    <property type="entry name" value="small_GTP"/>
    <property type="match status" value="1"/>
</dbReference>
<dbReference type="Gene3D" id="3.30.70.240">
    <property type="match status" value="1"/>
</dbReference>
<evidence type="ECO:0000256" key="4">
    <source>
        <dbReference type="ARBA" id="ARBA00022741"/>
    </source>
</evidence>
<dbReference type="InterPro" id="IPR000640">
    <property type="entry name" value="EFG_V-like"/>
</dbReference>
<comment type="catalytic activity">
    <reaction evidence="7">
        <text>GTP + H2O = GDP + phosphate + H(+)</text>
        <dbReference type="Rhea" id="RHEA:19669"/>
        <dbReference type="ChEBI" id="CHEBI:15377"/>
        <dbReference type="ChEBI" id="CHEBI:15378"/>
        <dbReference type="ChEBI" id="CHEBI:37565"/>
        <dbReference type="ChEBI" id="CHEBI:43474"/>
        <dbReference type="ChEBI" id="CHEBI:58189"/>
    </reaction>
</comment>
<dbReference type="InterPro" id="IPR056752">
    <property type="entry name" value="EFL1"/>
</dbReference>
<dbReference type="GO" id="GO:0003924">
    <property type="term" value="F:GTPase activity"/>
    <property type="evidence" value="ECO:0007669"/>
    <property type="project" value="InterPro"/>
</dbReference>
<dbReference type="CDD" id="cd16268">
    <property type="entry name" value="EF2_II"/>
    <property type="match status" value="1"/>
</dbReference>
<dbReference type="Pfam" id="PF14492">
    <property type="entry name" value="EFG_III"/>
    <property type="match status" value="1"/>
</dbReference>
<accession>A0A0B7NAX9</accession>
<dbReference type="InterPro" id="IPR005225">
    <property type="entry name" value="Small_GTP-bd"/>
</dbReference>
<dbReference type="SUPFAM" id="SSF54211">
    <property type="entry name" value="Ribosomal protein S5 domain 2-like"/>
    <property type="match status" value="1"/>
</dbReference>
<dbReference type="InterPro" id="IPR009000">
    <property type="entry name" value="Transl_B-barrel_sf"/>
</dbReference>
<organism evidence="12 13">
    <name type="scientific">Parasitella parasitica</name>
    <dbReference type="NCBI Taxonomy" id="35722"/>
    <lineage>
        <taxon>Eukaryota</taxon>
        <taxon>Fungi</taxon>
        <taxon>Fungi incertae sedis</taxon>
        <taxon>Mucoromycota</taxon>
        <taxon>Mucoromycotina</taxon>
        <taxon>Mucoromycetes</taxon>
        <taxon>Mucorales</taxon>
        <taxon>Mucorineae</taxon>
        <taxon>Mucoraceae</taxon>
        <taxon>Parasitella</taxon>
    </lineage>
</organism>
<dbReference type="GO" id="GO:0042256">
    <property type="term" value="P:cytosolic ribosome assembly"/>
    <property type="evidence" value="ECO:0007669"/>
    <property type="project" value="TreeGrafter"/>
</dbReference>
<dbReference type="CDD" id="cd16261">
    <property type="entry name" value="EF2_snRNP_III"/>
    <property type="match status" value="1"/>
</dbReference>
<dbReference type="Pfam" id="PF06209">
    <property type="entry name" value="COBRA1"/>
    <property type="match status" value="1"/>
</dbReference>
<protein>
    <recommendedName>
        <fullName evidence="8">Ribosome assembly protein 1</fullName>
    </recommendedName>
    <alternativeName>
        <fullName evidence="9">Elongation factor-like 1</fullName>
    </alternativeName>
</protein>
<evidence type="ECO:0000256" key="7">
    <source>
        <dbReference type="ARBA" id="ARBA00048548"/>
    </source>
</evidence>
<dbReference type="Pfam" id="PF25118">
    <property type="entry name" value="EFL1"/>
    <property type="match status" value="1"/>
</dbReference>
<evidence type="ECO:0000256" key="6">
    <source>
        <dbReference type="ARBA" id="ARBA00023134"/>
    </source>
</evidence>
<evidence type="ECO:0000256" key="5">
    <source>
        <dbReference type="ARBA" id="ARBA00022801"/>
    </source>
</evidence>
<dbReference type="PRINTS" id="PR00315">
    <property type="entry name" value="ELONGATNFCT"/>
</dbReference>
<dbReference type="SUPFAM" id="SSF52540">
    <property type="entry name" value="P-loop containing nucleoside triphosphate hydrolases"/>
    <property type="match status" value="1"/>
</dbReference>
<dbReference type="PROSITE" id="PS51722">
    <property type="entry name" value="G_TR_2"/>
    <property type="match status" value="1"/>
</dbReference>
<feature type="domain" description="Tr-type G" evidence="11">
    <location>
        <begin position="541"/>
        <end position="801"/>
    </location>
</feature>
<dbReference type="PANTHER" id="PTHR42908">
    <property type="entry name" value="TRANSLATION ELONGATION FACTOR-RELATED"/>
    <property type="match status" value="1"/>
</dbReference>
<evidence type="ECO:0000313" key="13">
    <source>
        <dbReference type="Proteomes" id="UP000054107"/>
    </source>
</evidence>
<dbReference type="GO" id="GO:0045892">
    <property type="term" value="P:negative regulation of DNA-templated transcription"/>
    <property type="evidence" value="ECO:0007669"/>
    <property type="project" value="InterPro"/>
</dbReference>
<dbReference type="FunFam" id="3.40.50.300:FF:000746">
    <property type="entry name" value="Ribosome assembly protein 1"/>
    <property type="match status" value="1"/>
</dbReference>
<dbReference type="CDD" id="cd04096">
    <property type="entry name" value="eEF2_snRNP_like_C"/>
    <property type="match status" value="1"/>
</dbReference>
<keyword evidence="4" id="KW-0547">Nucleotide-binding</keyword>
<keyword evidence="5" id="KW-0378">Hydrolase</keyword>
<evidence type="ECO:0000256" key="1">
    <source>
        <dbReference type="ARBA" id="ARBA00004496"/>
    </source>
</evidence>
<keyword evidence="13" id="KW-1185">Reference proteome</keyword>
<dbReference type="SUPFAM" id="SSF54980">
    <property type="entry name" value="EF-G C-terminal domain-like"/>
    <property type="match status" value="2"/>
</dbReference>
<dbReference type="Gene3D" id="2.40.30.10">
    <property type="entry name" value="Translation factors"/>
    <property type="match status" value="1"/>
</dbReference>
<dbReference type="InterPro" id="IPR000795">
    <property type="entry name" value="T_Tr_GTP-bd_dom"/>
</dbReference>
<feature type="coiled-coil region" evidence="10">
    <location>
        <begin position="720"/>
        <end position="747"/>
    </location>
</feature>
<dbReference type="CDD" id="cd01885">
    <property type="entry name" value="EF2"/>
    <property type="match status" value="1"/>
</dbReference>
<dbReference type="EMBL" id="LN732612">
    <property type="protein sequence ID" value="CEP15660.1"/>
    <property type="molecule type" value="Genomic_DNA"/>
</dbReference>
<dbReference type="InterPro" id="IPR027417">
    <property type="entry name" value="P-loop_NTPase"/>
</dbReference>
<dbReference type="InterPro" id="IPR020568">
    <property type="entry name" value="Ribosomal_Su5_D2-typ_SF"/>
</dbReference>
<evidence type="ECO:0000259" key="11">
    <source>
        <dbReference type="PROSITE" id="PS51722"/>
    </source>
</evidence>
<dbReference type="FunFam" id="3.90.1430.10:FF:000002">
    <property type="entry name" value="Elongation factor like GTPase 1"/>
    <property type="match status" value="1"/>
</dbReference>
<dbReference type="PANTHER" id="PTHR42908:SF3">
    <property type="entry name" value="ELONGATION FACTOR-LIKE GTPASE 1"/>
    <property type="match status" value="1"/>
</dbReference>
<dbReference type="InterPro" id="IPR035647">
    <property type="entry name" value="EFG_III/V"/>
</dbReference>
<evidence type="ECO:0000256" key="8">
    <source>
        <dbReference type="ARBA" id="ARBA00068031"/>
    </source>
</evidence>
<dbReference type="Gene3D" id="3.40.50.300">
    <property type="entry name" value="P-loop containing nucleotide triphosphate hydrolases"/>
    <property type="match status" value="1"/>
</dbReference>
<keyword evidence="2" id="KW-0963">Cytoplasm</keyword>
<reference evidence="12 13" key="1">
    <citation type="submission" date="2014-09" db="EMBL/GenBank/DDBJ databases">
        <authorList>
            <person name="Ellenberger Sabrina"/>
        </authorList>
    </citation>
    <scope>NUCLEOTIDE SEQUENCE [LARGE SCALE GENOMIC DNA]</scope>
    <source>
        <strain evidence="12 13">CBS 412.66</strain>
    </source>
</reference>
<dbReference type="OrthoDB" id="364892at2759"/>
<dbReference type="SMART" id="SM00838">
    <property type="entry name" value="EFG_C"/>
    <property type="match status" value="1"/>
</dbReference>
<dbReference type="InterPro" id="IPR010405">
    <property type="entry name" value="COBRA1"/>
</dbReference>
<dbReference type="GO" id="GO:1990904">
    <property type="term" value="C:ribonucleoprotein complex"/>
    <property type="evidence" value="ECO:0007669"/>
    <property type="project" value="TreeGrafter"/>
</dbReference>
<dbReference type="STRING" id="35722.A0A0B7NAX9"/>
<dbReference type="FunFam" id="3.30.70.240:FF:000006">
    <property type="entry name" value="Elongation factor like GTPase 1"/>
    <property type="match status" value="1"/>
</dbReference>
<dbReference type="GO" id="GO:0005829">
    <property type="term" value="C:cytosol"/>
    <property type="evidence" value="ECO:0007669"/>
    <property type="project" value="TreeGrafter"/>
</dbReference>
<dbReference type="FunFam" id="3.30.70.870:FF:000002">
    <property type="entry name" value="Translation elongation factor 2"/>
    <property type="match status" value="1"/>
</dbReference>
<proteinExistence type="predicted"/>
<keyword evidence="6" id="KW-0342">GTP-binding</keyword>
<keyword evidence="10" id="KW-0175">Coiled coil</keyword>
<dbReference type="Gene3D" id="3.30.70.870">
    <property type="entry name" value="Elongation Factor G (Translational Gtpase), domain 3"/>
    <property type="match status" value="1"/>
</dbReference>
<name>A0A0B7NAX9_9FUNG</name>
<evidence type="ECO:0000256" key="3">
    <source>
        <dbReference type="ARBA" id="ARBA00022517"/>
    </source>
</evidence>